<dbReference type="EMBL" id="JQCL01000029">
    <property type="protein sequence ID" value="KRO13977.1"/>
    <property type="molecule type" value="Genomic_DNA"/>
</dbReference>
<evidence type="ECO:0000256" key="1">
    <source>
        <dbReference type="SAM" id="MobiDB-lite"/>
    </source>
</evidence>
<evidence type="ECO:0000313" key="3">
    <source>
        <dbReference type="EMBL" id="KRO13977.1"/>
    </source>
</evidence>
<feature type="domain" description="WxL" evidence="2">
    <location>
        <begin position="34"/>
        <end position="229"/>
    </location>
</feature>
<reference evidence="3 4" key="1">
    <citation type="journal article" date="2015" name="Genome Announc.">
        <title>Expanding the biotechnology potential of lactobacilli through comparative genomics of 213 strains and associated genera.</title>
        <authorList>
            <person name="Sun Z."/>
            <person name="Harris H.M."/>
            <person name="McCann A."/>
            <person name="Guo C."/>
            <person name="Argimon S."/>
            <person name="Zhang W."/>
            <person name="Yang X."/>
            <person name="Jeffery I.B."/>
            <person name="Cooney J.C."/>
            <person name="Kagawa T.F."/>
            <person name="Liu W."/>
            <person name="Song Y."/>
            <person name="Salvetti E."/>
            <person name="Wrobel A."/>
            <person name="Rasinkangas P."/>
            <person name="Parkhill J."/>
            <person name="Rea M.C."/>
            <person name="O'Sullivan O."/>
            <person name="Ritari J."/>
            <person name="Douillard F.P."/>
            <person name="Paul Ross R."/>
            <person name="Yang R."/>
            <person name="Briner A.E."/>
            <person name="Felis G.E."/>
            <person name="de Vos W.M."/>
            <person name="Barrangou R."/>
            <person name="Klaenhammer T.R."/>
            <person name="Caufield P.W."/>
            <person name="Cui Y."/>
            <person name="Zhang H."/>
            <person name="O'Toole P.W."/>
        </authorList>
    </citation>
    <scope>NUCLEOTIDE SEQUENCE [LARGE SCALE GENOMIC DNA]</scope>
    <source>
        <strain evidence="3 4">LMG 26013</strain>
    </source>
</reference>
<keyword evidence="4" id="KW-1185">Reference proteome</keyword>
<dbReference type="AlphaFoldDB" id="A0A0R2MJV0"/>
<comment type="caution">
    <text evidence="3">The sequence shown here is derived from an EMBL/GenBank/DDBJ whole genome shotgun (WGS) entry which is preliminary data.</text>
</comment>
<dbReference type="PATRIC" id="fig|942150.3.peg.1883"/>
<proteinExistence type="predicted"/>
<dbReference type="InterPro" id="IPR027994">
    <property type="entry name" value="WxL_dom"/>
</dbReference>
<dbReference type="Proteomes" id="UP000051783">
    <property type="component" value="Unassembled WGS sequence"/>
</dbReference>
<dbReference type="Pfam" id="PF13731">
    <property type="entry name" value="WxL"/>
    <property type="match status" value="1"/>
</dbReference>
<evidence type="ECO:0000259" key="2">
    <source>
        <dbReference type="Pfam" id="PF13731"/>
    </source>
</evidence>
<name>A0A0R2MJV0_9LACO</name>
<sequence>MTMVKGLSLASGLLMILLATLLLNSLDRTTGQAASRSQVQVGLTPTDDNGAVAPVDPDDPSKPYPGDSADAGNVTGTGSRGQLTIDYISNLKFDATTTGQGPVTTNAINQRAMIQVTDRRSTGSGWTLQVTPSPLRSRQQTLSTTLSLGSAQLRAGDGNASAAPTMVNTGTLTPGIANNVVVADRQTGLGTWLLVLNRGSKPTTLTINNQRLTAGDYTGTLAWSLTNAPS</sequence>
<feature type="compositionally biased region" description="Polar residues" evidence="1">
    <location>
        <begin position="35"/>
        <end position="47"/>
    </location>
</feature>
<evidence type="ECO:0000313" key="4">
    <source>
        <dbReference type="Proteomes" id="UP000051783"/>
    </source>
</evidence>
<protein>
    <submittedName>
        <fullName evidence="3">Extracellular protein</fullName>
    </submittedName>
</protein>
<accession>A0A0R2MJV0</accession>
<dbReference type="STRING" id="942150.IV64_GL001812"/>
<feature type="region of interest" description="Disordered" evidence="1">
    <location>
        <begin position="35"/>
        <end position="77"/>
    </location>
</feature>
<gene>
    <name evidence="3" type="ORF">IV64_GL001812</name>
</gene>
<organism evidence="3 4">
    <name type="scientific">Lactiplantibacillus xiangfangensis</name>
    <dbReference type="NCBI Taxonomy" id="942150"/>
    <lineage>
        <taxon>Bacteria</taxon>
        <taxon>Bacillati</taxon>
        <taxon>Bacillota</taxon>
        <taxon>Bacilli</taxon>
        <taxon>Lactobacillales</taxon>
        <taxon>Lactobacillaceae</taxon>
        <taxon>Lactiplantibacillus</taxon>
    </lineage>
</organism>